<sequence>MKERSVAFYKRLIIFTALSIIMIIAGLLTFFIGSALDLWGSPPKEEQNLPAISSSTDQQKVVQSGMEKENTTTNPAVSAQKNAEKGNVVYLTFDDGSSRNTDAILELLQEEQVPATFFFNTSEKQTADSIIKKAYDAGHAIGVLTSTRGSYNTLYASVESYVADFNQSYNRILQVTGQAPSILRFPGGSINDFDRDNYKDLIQEVEARGLVYFDWNVCADDGSANISAQAMVAKGTRLPKRADTCVVLMHDNGNSSACEALKEIIGFYKENGYAFETLTADVQPITF</sequence>
<gene>
    <name evidence="4" type="ORF">Ami103574_12935</name>
</gene>
<accession>A0A858BY59</accession>
<evidence type="ECO:0000256" key="2">
    <source>
        <dbReference type="SAM" id="Phobius"/>
    </source>
</evidence>
<name>A0A858BY59_9FIRM</name>
<dbReference type="EMBL" id="CP048649">
    <property type="protein sequence ID" value="QIB70139.1"/>
    <property type="molecule type" value="Genomic_DNA"/>
</dbReference>
<dbReference type="RefSeq" id="WP_163067378.1">
    <property type="nucleotide sequence ID" value="NZ_CP048649.1"/>
</dbReference>
<evidence type="ECO:0000313" key="4">
    <source>
        <dbReference type="EMBL" id="QIB70139.1"/>
    </source>
</evidence>
<dbReference type="PANTHER" id="PTHR10587:SF125">
    <property type="entry name" value="POLYSACCHARIDE DEACETYLASE YHEN-RELATED"/>
    <property type="match status" value="1"/>
</dbReference>
<dbReference type="InterPro" id="IPR002509">
    <property type="entry name" value="NODB_dom"/>
</dbReference>
<feature type="region of interest" description="Disordered" evidence="1">
    <location>
        <begin position="47"/>
        <end position="74"/>
    </location>
</feature>
<evidence type="ECO:0000256" key="1">
    <source>
        <dbReference type="SAM" id="MobiDB-lite"/>
    </source>
</evidence>
<dbReference type="InterPro" id="IPR011330">
    <property type="entry name" value="Glyco_hydro/deAcase_b/a-brl"/>
</dbReference>
<feature type="domain" description="NodB homology" evidence="3">
    <location>
        <begin position="87"/>
        <end position="276"/>
    </location>
</feature>
<dbReference type="KEGG" id="abut:Ami103574_12935"/>
<feature type="compositionally biased region" description="Polar residues" evidence="1">
    <location>
        <begin position="50"/>
        <end position="62"/>
    </location>
</feature>
<reference evidence="4 5" key="1">
    <citation type="submission" date="2020-02" db="EMBL/GenBank/DDBJ databases">
        <authorList>
            <person name="Kim Y.B."/>
            <person name="Roh S.W."/>
        </authorList>
    </citation>
    <scope>NUCLEOTIDE SEQUENCE [LARGE SCALE GENOMIC DNA]</scope>
    <source>
        <strain evidence="4 5">DSM 103574</strain>
    </source>
</reference>
<dbReference type="Gene3D" id="3.20.20.370">
    <property type="entry name" value="Glycoside hydrolase/deacetylase"/>
    <property type="match status" value="1"/>
</dbReference>
<evidence type="ECO:0000259" key="3">
    <source>
        <dbReference type="PROSITE" id="PS51677"/>
    </source>
</evidence>
<dbReference type="GO" id="GO:0016810">
    <property type="term" value="F:hydrolase activity, acting on carbon-nitrogen (but not peptide) bonds"/>
    <property type="evidence" value="ECO:0007669"/>
    <property type="project" value="InterPro"/>
</dbReference>
<feature type="transmembrane region" description="Helical" evidence="2">
    <location>
        <begin position="12"/>
        <end position="36"/>
    </location>
</feature>
<evidence type="ECO:0000313" key="5">
    <source>
        <dbReference type="Proteomes" id="UP000466848"/>
    </source>
</evidence>
<dbReference type="SUPFAM" id="SSF88713">
    <property type="entry name" value="Glycoside hydrolase/deacetylase"/>
    <property type="match status" value="1"/>
</dbReference>
<dbReference type="PANTHER" id="PTHR10587">
    <property type="entry name" value="GLYCOSYL TRANSFERASE-RELATED"/>
    <property type="match status" value="1"/>
</dbReference>
<dbReference type="Proteomes" id="UP000466848">
    <property type="component" value="Chromosome"/>
</dbReference>
<keyword evidence="2" id="KW-0812">Transmembrane</keyword>
<dbReference type="Pfam" id="PF01522">
    <property type="entry name" value="Polysacc_deac_1"/>
    <property type="match status" value="1"/>
</dbReference>
<keyword evidence="2" id="KW-0472">Membrane</keyword>
<keyword evidence="2" id="KW-1133">Transmembrane helix</keyword>
<dbReference type="GO" id="GO:0005975">
    <property type="term" value="P:carbohydrate metabolic process"/>
    <property type="evidence" value="ECO:0007669"/>
    <property type="project" value="InterPro"/>
</dbReference>
<keyword evidence="5" id="KW-1185">Reference proteome</keyword>
<dbReference type="AlphaFoldDB" id="A0A858BY59"/>
<dbReference type="InterPro" id="IPR050248">
    <property type="entry name" value="Polysacc_deacetylase_ArnD"/>
</dbReference>
<organism evidence="4 5">
    <name type="scientific">Aminipila butyrica</name>
    <dbReference type="NCBI Taxonomy" id="433296"/>
    <lineage>
        <taxon>Bacteria</taxon>
        <taxon>Bacillati</taxon>
        <taxon>Bacillota</taxon>
        <taxon>Clostridia</taxon>
        <taxon>Peptostreptococcales</taxon>
        <taxon>Anaerovoracaceae</taxon>
        <taxon>Aminipila</taxon>
    </lineage>
</organism>
<dbReference type="PROSITE" id="PS51677">
    <property type="entry name" value="NODB"/>
    <property type="match status" value="1"/>
</dbReference>
<protein>
    <submittedName>
        <fullName evidence="4">Polysaccharide deacetylase family protein</fullName>
    </submittedName>
</protein>
<proteinExistence type="predicted"/>